<name>A0A841I455_9DEIO</name>
<keyword evidence="1" id="KW-1133">Transmembrane helix</keyword>
<evidence type="ECO:0000313" key="3">
    <source>
        <dbReference type="Proteomes" id="UP000569951"/>
    </source>
</evidence>
<feature type="transmembrane region" description="Helical" evidence="1">
    <location>
        <begin position="454"/>
        <end position="472"/>
    </location>
</feature>
<organism evidence="2 3">
    <name type="scientific">Deinobacterium chartae</name>
    <dbReference type="NCBI Taxonomy" id="521158"/>
    <lineage>
        <taxon>Bacteria</taxon>
        <taxon>Thermotogati</taxon>
        <taxon>Deinococcota</taxon>
        <taxon>Deinococci</taxon>
        <taxon>Deinococcales</taxon>
        <taxon>Deinococcaceae</taxon>
        <taxon>Deinobacterium</taxon>
    </lineage>
</organism>
<keyword evidence="1" id="KW-0812">Transmembrane</keyword>
<accession>A0A841I455</accession>
<feature type="transmembrane region" description="Helical" evidence="1">
    <location>
        <begin position="412"/>
        <end position="434"/>
    </location>
</feature>
<sequence>MLRRILMVLILLSLIPALLLVGQRIQFENAYKTVALLMDFPSLQSQASVHGLTASQLLERYRQYGVNGVAVYEDTLQSKVRRGELIYRDGAALLTDDPQAPVKPNWTYLSSVQPGLIESLRDRYNVPYEEVQAAGRHWTGWPVDARNFLAGPDQATIDGLKASGYLVAYRPYDQLTVKEPGSDLPDVPFLIFNGLTVPGSSSPERLAAFKAQLGERQVALIEGTLQKGIVELVKDRPALRLFSISPAWQETLRPEDVASKFVLAARERSHRLLYFRPYDTLEATEAMLQKTQAGLQRAGFRVGTPGPLEFAPSSTLRWLAMVGPLAALLLVALSYPLRWLGFLTALGTLGLVVVAGGLSFDGGALLAAVVFPALGFILRRSGPLDWLIAIGVSLIGIFLLSAIGADRMGMLGLAPFAGVSLTLLLPLVLFGLSLVPNQDIRITLSQLYNIRLRLGDLALMALGLVLVALVVLRRGNTPGIGVSGAEEQLRGLLQDNLIRPRFKELVGHPVALLGLAHIFPAYMSVLLLLVGVIGQSSLVNTFEHYHTPLTISLLRAFNGVWIGGLIGLILIPVIRLAVRWFNAAPKAPESAVEAR</sequence>
<dbReference type="Pfam" id="PF18949">
    <property type="entry name" value="DUF5693"/>
    <property type="match status" value="1"/>
</dbReference>
<feature type="transmembrane region" description="Helical" evidence="1">
    <location>
        <begin position="318"/>
        <end position="337"/>
    </location>
</feature>
<proteinExistence type="predicted"/>
<evidence type="ECO:0000256" key="1">
    <source>
        <dbReference type="SAM" id="Phobius"/>
    </source>
</evidence>
<dbReference type="Proteomes" id="UP000569951">
    <property type="component" value="Unassembled WGS sequence"/>
</dbReference>
<dbReference type="AlphaFoldDB" id="A0A841I455"/>
<protein>
    <submittedName>
        <fullName evidence="2">Uncharacterized protein</fullName>
    </submittedName>
</protein>
<dbReference type="InterPro" id="IPR043748">
    <property type="entry name" value="DUF5693"/>
</dbReference>
<evidence type="ECO:0000313" key="2">
    <source>
        <dbReference type="EMBL" id="MBB6099178.1"/>
    </source>
</evidence>
<gene>
    <name evidence="2" type="ORF">HNR42_002614</name>
</gene>
<feature type="transmembrane region" description="Helical" evidence="1">
    <location>
        <begin position="553"/>
        <end position="578"/>
    </location>
</feature>
<feature type="transmembrane region" description="Helical" evidence="1">
    <location>
        <begin position="386"/>
        <end position="405"/>
    </location>
</feature>
<feature type="transmembrane region" description="Helical" evidence="1">
    <location>
        <begin position="349"/>
        <end position="374"/>
    </location>
</feature>
<feature type="transmembrane region" description="Helical" evidence="1">
    <location>
        <begin position="510"/>
        <end position="533"/>
    </location>
</feature>
<keyword evidence="1" id="KW-0472">Membrane</keyword>
<dbReference type="RefSeq" id="WP_183987920.1">
    <property type="nucleotide sequence ID" value="NZ_JACHHG010000009.1"/>
</dbReference>
<comment type="caution">
    <text evidence="2">The sequence shown here is derived from an EMBL/GenBank/DDBJ whole genome shotgun (WGS) entry which is preliminary data.</text>
</comment>
<keyword evidence="3" id="KW-1185">Reference proteome</keyword>
<dbReference type="EMBL" id="JACHHG010000009">
    <property type="protein sequence ID" value="MBB6099178.1"/>
    <property type="molecule type" value="Genomic_DNA"/>
</dbReference>
<reference evidence="2 3" key="1">
    <citation type="submission" date="2020-08" db="EMBL/GenBank/DDBJ databases">
        <title>Genomic Encyclopedia of Type Strains, Phase IV (KMG-IV): sequencing the most valuable type-strain genomes for metagenomic binning, comparative biology and taxonomic classification.</title>
        <authorList>
            <person name="Goeker M."/>
        </authorList>
    </citation>
    <scope>NUCLEOTIDE SEQUENCE [LARGE SCALE GENOMIC DNA]</scope>
    <source>
        <strain evidence="2 3">DSM 21458</strain>
    </source>
</reference>